<dbReference type="GO" id="GO:1903259">
    <property type="term" value="P:exon-exon junction complex disassembly"/>
    <property type="evidence" value="ECO:0007669"/>
    <property type="project" value="InterPro"/>
</dbReference>
<gene>
    <name evidence="4" type="ORF">VOLCADRAFT_102916</name>
</gene>
<dbReference type="PROSITE" id="PS51450">
    <property type="entry name" value="LRR"/>
    <property type="match status" value="1"/>
</dbReference>
<dbReference type="RefSeq" id="XP_002946320.1">
    <property type="nucleotide sequence ID" value="XM_002946274.1"/>
</dbReference>
<feature type="compositionally biased region" description="Low complexity" evidence="2">
    <location>
        <begin position="118"/>
        <end position="138"/>
    </location>
</feature>
<comment type="subcellular location">
    <subcellularLocation>
        <location evidence="1">Cytoplasm</location>
        <location evidence="1">Cytoskeleton</location>
        <location evidence="1">Cilium axoneme</location>
    </subcellularLocation>
</comment>
<dbReference type="InterPro" id="IPR036348">
    <property type="entry name" value="WIBG_N_sf"/>
</dbReference>
<dbReference type="STRING" id="3068.D8TGT3"/>
<dbReference type="InterPro" id="IPR039333">
    <property type="entry name" value="PYM1"/>
</dbReference>
<dbReference type="SUPFAM" id="SSF52047">
    <property type="entry name" value="RNI-like"/>
    <property type="match status" value="1"/>
</dbReference>
<name>D8TGT3_VOLCA</name>
<dbReference type="GeneID" id="9625507"/>
<keyword evidence="5" id="KW-1185">Reference proteome</keyword>
<feature type="region of interest" description="Disordered" evidence="2">
    <location>
        <begin position="17"/>
        <end position="49"/>
    </location>
</feature>
<dbReference type="SUPFAM" id="SSF101931">
    <property type="entry name" value="Pym (Within the bgcn gene intron protein, WIBG), N-terminal domain"/>
    <property type="match status" value="1"/>
</dbReference>
<evidence type="ECO:0000313" key="4">
    <source>
        <dbReference type="EMBL" id="EFJ53315.1"/>
    </source>
</evidence>
<evidence type="ECO:0000313" key="5">
    <source>
        <dbReference type="Proteomes" id="UP000001058"/>
    </source>
</evidence>
<dbReference type="EMBL" id="GL378323">
    <property type="protein sequence ID" value="EFJ53315.1"/>
    <property type="molecule type" value="Genomic_DNA"/>
</dbReference>
<feature type="domain" description="WIBG Mago-binding" evidence="3">
    <location>
        <begin position="14"/>
        <end position="40"/>
    </location>
</feature>
<dbReference type="OrthoDB" id="1728874at2759"/>
<evidence type="ECO:0000256" key="1">
    <source>
        <dbReference type="ARBA" id="ARBA00004430"/>
    </source>
</evidence>
<dbReference type="Pfam" id="PF09282">
    <property type="entry name" value="Mago-bind"/>
    <property type="match status" value="1"/>
</dbReference>
<dbReference type="GO" id="GO:0003723">
    <property type="term" value="F:RNA binding"/>
    <property type="evidence" value="ECO:0007669"/>
    <property type="project" value="TreeGrafter"/>
</dbReference>
<proteinExistence type="predicted"/>
<dbReference type="PANTHER" id="PTHR22959:SF0">
    <property type="entry name" value="PARTNER OF Y14 AND MAGO"/>
    <property type="match status" value="1"/>
</dbReference>
<dbReference type="KEGG" id="vcn:VOLCADRAFT_102916"/>
<dbReference type="GO" id="GO:0035145">
    <property type="term" value="C:exon-exon junction complex"/>
    <property type="evidence" value="ECO:0007669"/>
    <property type="project" value="TreeGrafter"/>
</dbReference>
<dbReference type="InterPro" id="IPR032675">
    <property type="entry name" value="LRR_dom_sf"/>
</dbReference>
<protein>
    <recommendedName>
        <fullName evidence="3">WIBG Mago-binding domain-containing protein</fullName>
    </recommendedName>
</protein>
<reference evidence="4 5" key="1">
    <citation type="journal article" date="2010" name="Science">
        <title>Genomic analysis of organismal complexity in the multicellular green alga Volvox carteri.</title>
        <authorList>
            <person name="Prochnik S.E."/>
            <person name="Umen J."/>
            <person name="Nedelcu A.M."/>
            <person name="Hallmann A."/>
            <person name="Miller S.M."/>
            <person name="Nishii I."/>
            <person name="Ferris P."/>
            <person name="Kuo A."/>
            <person name="Mitros T."/>
            <person name="Fritz-Laylin L.K."/>
            <person name="Hellsten U."/>
            <person name="Chapman J."/>
            <person name="Simakov O."/>
            <person name="Rensing S.A."/>
            <person name="Terry A."/>
            <person name="Pangilinan J."/>
            <person name="Kapitonov V."/>
            <person name="Jurka J."/>
            <person name="Salamov A."/>
            <person name="Shapiro H."/>
            <person name="Schmutz J."/>
            <person name="Grimwood J."/>
            <person name="Lindquist E."/>
            <person name="Lucas S."/>
            <person name="Grigoriev I.V."/>
            <person name="Schmitt R."/>
            <person name="Kirk D."/>
            <person name="Rokhsar D.S."/>
        </authorList>
    </citation>
    <scope>NUCLEOTIDE SEQUENCE [LARGE SCALE GENOMIC DNA]</scope>
    <source>
        <strain evidence="5">f. Nagariensis / Eve</strain>
    </source>
</reference>
<accession>D8TGT3</accession>
<dbReference type="Proteomes" id="UP000001058">
    <property type="component" value="Unassembled WGS sequence"/>
</dbReference>
<dbReference type="SMART" id="SM01273">
    <property type="entry name" value="Mago-bind"/>
    <property type="match status" value="1"/>
</dbReference>
<dbReference type="Gene3D" id="3.80.10.10">
    <property type="entry name" value="Ribonuclease Inhibitor"/>
    <property type="match status" value="1"/>
</dbReference>
<dbReference type="InterPro" id="IPR015362">
    <property type="entry name" value="WIBG_mago-bd"/>
</dbReference>
<feature type="compositionally biased region" description="Polar residues" evidence="2">
    <location>
        <begin position="95"/>
        <end position="113"/>
    </location>
</feature>
<dbReference type="eggNOG" id="KOG4325">
    <property type="taxonomic scope" value="Eukaryota"/>
</dbReference>
<dbReference type="PANTHER" id="PTHR22959">
    <property type="entry name" value="PYM PROTEIN"/>
    <property type="match status" value="1"/>
</dbReference>
<feature type="region of interest" description="Disordered" evidence="2">
    <location>
        <begin position="74"/>
        <end position="144"/>
    </location>
</feature>
<dbReference type="GO" id="GO:0005930">
    <property type="term" value="C:axoneme"/>
    <property type="evidence" value="ECO:0007669"/>
    <property type="project" value="UniProtKB-SubCell"/>
</dbReference>
<evidence type="ECO:0000259" key="3">
    <source>
        <dbReference type="SMART" id="SM01273"/>
    </source>
</evidence>
<organism evidence="5">
    <name type="scientific">Volvox carteri f. nagariensis</name>
    <dbReference type="NCBI Taxonomy" id="3068"/>
    <lineage>
        <taxon>Eukaryota</taxon>
        <taxon>Viridiplantae</taxon>
        <taxon>Chlorophyta</taxon>
        <taxon>core chlorophytes</taxon>
        <taxon>Chlorophyceae</taxon>
        <taxon>CS clade</taxon>
        <taxon>Chlamydomonadales</taxon>
        <taxon>Volvocaceae</taxon>
        <taxon>Volvox</taxon>
    </lineage>
</organism>
<sequence>MSRKLTETTVLETGEKILPGSVRPDGTVRKERRIRAGYTPQDEQPVYQSRGMLAKQNVPTCPGMDELEVAVLKQQAAKGKKPSSAASLAPKPKPTANTSTGSKDATVVSSVSKGATRPAQAASASAPEAAAAAVSAPSEPEDPRAALEKQIRNLKKKIRQCSDLAEKQQSGSQLDKDQEEKLAKSVVCTSLAVVHCSYTDVDRVLCMHGTPHVLPLARPENPWANAPPPRNNFSEGVRPYPPALCLLALSTNGTQAGRGGSPLPNPSGSPLDTLPDEILIQIFGHLAVVGGIWEDDDPLRLSTLPYRQSDMEIMPCTGLRGYPFLAQQFFGQRVCIDLGQELVTFIHTPLRWSNQRPTAAEYQAAFQKTTLSASKVLHFLTGVSPHVRSLVVANTEGFDGDDGEYVSLADKHNFGPAHLGFALALLRNTLAELVIYRCNDLLLSGDSGLWSLSSQLPRLRILAVEGLRGLLTEGQVAELGGLKQLEALVLTGEEYRSDFAVGLEGIPAAWSKLTALTRQQKRRARRAHARQRGSKVNLALGHIPPDPNPSDAEIAAAALSGQLPARRALPDLQPLAPCLTSLSLSNNRFTQLPEWLHRLTRLEHLDVAYNKYLQLRTPLSGLAALPHIRLLDFRSVHVGKDKSYWCEAKCTTMHHLSKLAKALKRRSPQPRLLIDI</sequence>
<evidence type="ECO:0000256" key="2">
    <source>
        <dbReference type="SAM" id="MobiDB-lite"/>
    </source>
</evidence>
<dbReference type="InterPro" id="IPR001611">
    <property type="entry name" value="Leu-rich_rpt"/>
</dbReference>
<dbReference type="InParanoid" id="D8TGT3"/>
<dbReference type="AlphaFoldDB" id="D8TGT3"/>